<evidence type="ECO:0000313" key="2">
    <source>
        <dbReference type="Proteomes" id="UP001431775"/>
    </source>
</evidence>
<sequence>MSLSFEAVYNSGIYDKYTDYDDDELLTIVHCADLLIDFWAEI</sequence>
<protein>
    <submittedName>
        <fullName evidence="1">Uncharacterized protein</fullName>
    </submittedName>
</protein>
<proteinExistence type="predicted"/>
<gene>
    <name evidence="1" type="ORF">QJV33_03630</name>
</gene>
<keyword evidence="2" id="KW-1185">Reference proteome</keyword>
<dbReference type="EMBL" id="JASBAN010000001">
    <property type="protein sequence ID" value="MDI2112388.1"/>
    <property type="molecule type" value="Genomic_DNA"/>
</dbReference>
<organism evidence="1 2">
    <name type="scientific">Commensalibacter nepenthis</name>
    <dbReference type="NCBI Taxonomy" id="3043872"/>
    <lineage>
        <taxon>Bacteria</taxon>
        <taxon>Pseudomonadati</taxon>
        <taxon>Pseudomonadota</taxon>
        <taxon>Alphaproteobacteria</taxon>
        <taxon>Acetobacterales</taxon>
        <taxon>Acetobacteraceae</taxon>
    </lineage>
</organism>
<name>A0ABT6Q676_9PROT</name>
<dbReference type="Proteomes" id="UP001431775">
    <property type="component" value="Unassembled WGS sequence"/>
</dbReference>
<reference evidence="1" key="1">
    <citation type="submission" date="2023-05" db="EMBL/GenBank/DDBJ databases">
        <title>Whole genome sequence of Commensalibacter sp.</title>
        <authorList>
            <person name="Charoenyingcharoen P."/>
            <person name="Yukphan P."/>
        </authorList>
    </citation>
    <scope>NUCLEOTIDE SEQUENCE</scope>
    <source>
        <strain evidence="1">TBRC 10068</strain>
    </source>
</reference>
<dbReference type="RefSeq" id="WP_281462046.1">
    <property type="nucleotide sequence ID" value="NZ_JASBAN010000001.1"/>
</dbReference>
<accession>A0ABT6Q676</accession>
<evidence type="ECO:0000313" key="1">
    <source>
        <dbReference type="EMBL" id="MDI2112388.1"/>
    </source>
</evidence>
<comment type="caution">
    <text evidence="1">The sequence shown here is derived from an EMBL/GenBank/DDBJ whole genome shotgun (WGS) entry which is preliminary data.</text>
</comment>